<organism evidence="1 2">
    <name type="scientific">Arachis hypogaea</name>
    <name type="common">Peanut</name>
    <dbReference type="NCBI Taxonomy" id="3818"/>
    <lineage>
        <taxon>Eukaryota</taxon>
        <taxon>Viridiplantae</taxon>
        <taxon>Streptophyta</taxon>
        <taxon>Embryophyta</taxon>
        <taxon>Tracheophyta</taxon>
        <taxon>Spermatophyta</taxon>
        <taxon>Magnoliopsida</taxon>
        <taxon>eudicotyledons</taxon>
        <taxon>Gunneridae</taxon>
        <taxon>Pentapetalae</taxon>
        <taxon>rosids</taxon>
        <taxon>fabids</taxon>
        <taxon>Fabales</taxon>
        <taxon>Fabaceae</taxon>
        <taxon>Papilionoideae</taxon>
        <taxon>50 kb inversion clade</taxon>
        <taxon>dalbergioids sensu lato</taxon>
        <taxon>Dalbergieae</taxon>
        <taxon>Pterocarpus clade</taxon>
        <taxon>Arachis</taxon>
    </lineage>
</organism>
<keyword evidence="2" id="KW-1185">Reference proteome</keyword>
<evidence type="ECO:0000313" key="1">
    <source>
        <dbReference type="EMBL" id="RYR58331.1"/>
    </source>
</evidence>
<comment type="caution">
    <text evidence="1">The sequence shown here is derived from an EMBL/GenBank/DDBJ whole genome shotgun (WGS) entry which is preliminary data.</text>
</comment>
<proteinExistence type="predicted"/>
<dbReference type="PANTHER" id="PTHR47718">
    <property type="entry name" value="OS01G0519700 PROTEIN"/>
    <property type="match status" value="1"/>
</dbReference>
<name>A0A445D5C1_ARAHY</name>
<gene>
    <name evidence="1" type="ORF">Ahy_A05g024019</name>
</gene>
<evidence type="ECO:0000313" key="2">
    <source>
        <dbReference type="Proteomes" id="UP000289738"/>
    </source>
</evidence>
<protein>
    <submittedName>
        <fullName evidence="1">Uncharacterized protein</fullName>
    </submittedName>
</protein>
<dbReference type="Proteomes" id="UP000289738">
    <property type="component" value="Chromosome A05"/>
</dbReference>
<dbReference type="EMBL" id="SDMP01000005">
    <property type="protein sequence ID" value="RYR58331.1"/>
    <property type="molecule type" value="Genomic_DNA"/>
</dbReference>
<accession>A0A445D5C1</accession>
<dbReference type="PANTHER" id="PTHR47718:SF7">
    <property type="entry name" value="PROTEIN FAR1-RELATED SEQUENCE"/>
    <property type="match status" value="1"/>
</dbReference>
<sequence>MLPEVGGVCSRNWFQLGTMPSPWFRIDDKSDVAMFVATYDYYNECGHIKGFSMRRSKVGCRTKQGLEGGFETVGFKIKDIYNAIEKQRRVSTTDAEEALKFLSGLKSIDCGIFWKYSLDCDKRLQNLFWCNGTSCYDYSVFGDVLGFDSRNAIANVGWHGFLWNFHLCLMGDLKVDEFERIWTDSMAEFALENHPWIVDMYGRKHSWFIAHIRGTYFAGLKRTSRCEALNMKIGKFIHNRYNLREFVEHFQHYLEFVRRRELVAGYKSEYGYPLVKIKLETIEQFTVTIYTKEVFELFQKVLMLASNVRVVSTKRTSACILFETKRAKQPSATSDRICVGEILNAAYMSMHAAILEDCMELVNLSCRFFDDYFHVNGRNIAKG</sequence>
<reference evidence="1 2" key="1">
    <citation type="submission" date="2019-01" db="EMBL/GenBank/DDBJ databases">
        <title>Sequencing of cultivated peanut Arachis hypogaea provides insights into genome evolution and oil improvement.</title>
        <authorList>
            <person name="Chen X."/>
        </authorList>
    </citation>
    <scope>NUCLEOTIDE SEQUENCE [LARGE SCALE GENOMIC DNA]</scope>
    <source>
        <strain evidence="2">cv. Fuhuasheng</strain>
        <tissue evidence="1">Leaves</tissue>
    </source>
</reference>
<dbReference type="AlphaFoldDB" id="A0A445D5C1"/>